<keyword evidence="12" id="KW-1185">Reference proteome</keyword>
<dbReference type="Pfam" id="PF00809">
    <property type="entry name" value="Pterin_bind"/>
    <property type="match status" value="1"/>
</dbReference>
<comment type="function">
    <text evidence="9">Catalyzes the condensation of para-aminobenzoate (pABA) with 6-hydroxymethyl-7,8-dihydropterin diphosphate (DHPt-PP) to form 7,8-dihydropteroate (H2Pte), the immediate precursor of folate derivatives.</text>
</comment>
<evidence type="ECO:0000256" key="2">
    <source>
        <dbReference type="ARBA" id="ARBA00001946"/>
    </source>
</evidence>
<dbReference type="EC" id="2.5.1.15" evidence="4 9"/>
<sequence length="274" mass="29822">MTFFEKIHASSLDAPLVMGILNVTPDSFSDGGAHNSEDQIKSMLECMQSAGVDVVDIGGESTRPGAAIVSLDEELERVLPVIEWVKQMTDMSISIDTYKTEVMKESINLGVDLINDINALQSEGAEEVVAASGVMACLMHKKGEPGNMQDNPVYENVFQEVSDFLSLRTKECISNGIKSENILIDPGFGFGKSLEHNVKLFEQLEQFSSLGHPILVGVSRKRMIGDILGGLPVEKRVIGSVSAAIIAAMKGARVIRVHDFEETIQAFKVMHTLL</sequence>
<dbReference type="SUPFAM" id="SSF51717">
    <property type="entry name" value="Dihydropteroate synthetase-like"/>
    <property type="match status" value="1"/>
</dbReference>
<dbReference type="PANTHER" id="PTHR20941:SF1">
    <property type="entry name" value="FOLIC ACID SYNTHESIS PROTEIN FOL1"/>
    <property type="match status" value="1"/>
</dbReference>
<dbReference type="STRING" id="28885.EI16_04115"/>
<accession>A0A066ZNU4</accession>
<comment type="caution">
    <text evidence="11">The sequence shown here is derived from an EMBL/GenBank/DDBJ whole genome shotgun (WGS) entry which is preliminary data.</text>
</comment>
<keyword evidence="8 9" id="KW-0289">Folate biosynthesis</keyword>
<dbReference type="InterPro" id="IPR011005">
    <property type="entry name" value="Dihydropteroate_synth-like_sf"/>
</dbReference>
<comment type="pathway">
    <text evidence="3 9">Cofactor biosynthesis; tetrahydrofolate biosynthesis; 7,8-dihydrofolate from 2-amino-4-hydroxy-6-hydroxymethyl-7,8-dihydropteridine diphosphate and 4-aminobenzoate: step 1/2.</text>
</comment>
<dbReference type="NCBIfam" id="TIGR01496">
    <property type="entry name" value="DHPS"/>
    <property type="match status" value="1"/>
</dbReference>
<feature type="domain" description="Pterin-binding" evidence="10">
    <location>
        <begin position="15"/>
        <end position="268"/>
    </location>
</feature>
<proteinExistence type="inferred from homology"/>
<dbReference type="PANTHER" id="PTHR20941">
    <property type="entry name" value="FOLATE SYNTHESIS PROTEINS"/>
    <property type="match status" value="1"/>
</dbReference>
<dbReference type="GO" id="GO:0046656">
    <property type="term" value="P:folic acid biosynthetic process"/>
    <property type="evidence" value="ECO:0007669"/>
    <property type="project" value="UniProtKB-KW"/>
</dbReference>
<gene>
    <name evidence="11" type="primary">folP</name>
    <name evidence="11" type="ORF">EI16_04115</name>
</gene>
<dbReference type="GO" id="GO:0046872">
    <property type="term" value="F:metal ion binding"/>
    <property type="evidence" value="ECO:0007669"/>
    <property type="project" value="UniProtKB-KW"/>
</dbReference>
<comment type="similarity">
    <text evidence="9">Belongs to the DHPS family.</text>
</comment>
<dbReference type="Proteomes" id="UP000027341">
    <property type="component" value="Unassembled WGS sequence"/>
</dbReference>
<dbReference type="Gene3D" id="3.20.20.20">
    <property type="entry name" value="Dihydropteroate synthase-like"/>
    <property type="match status" value="1"/>
</dbReference>
<keyword evidence="7 9" id="KW-0460">Magnesium</keyword>
<comment type="catalytic activity">
    <reaction evidence="1">
        <text>(7,8-dihydropterin-6-yl)methyl diphosphate + 4-aminobenzoate = 7,8-dihydropteroate + diphosphate</text>
        <dbReference type="Rhea" id="RHEA:19949"/>
        <dbReference type="ChEBI" id="CHEBI:17836"/>
        <dbReference type="ChEBI" id="CHEBI:17839"/>
        <dbReference type="ChEBI" id="CHEBI:33019"/>
        <dbReference type="ChEBI" id="CHEBI:72950"/>
        <dbReference type="EC" id="2.5.1.15"/>
    </reaction>
</comment>
<dbReference type="GO" id="GO:0004156">
    <property type="term" value="F:dihydropteroate synthase activity"/>
    <property type="evidence" value="ECO:0007669"/>
    <property type="project" value="UniProtKB-EC"/>
</dbReference>
<dbReference type="CDD" id="cd00739">
    <property type="entry name" value="DHPS"/>
    <property type="match status" value="1"/>
</dbReference>
<evidence type="ECO:0000313" key="11">
    <source>
        <dbReference type="EMBL" id="KDN95493.1"/>
    </source>
</evidence>
<evidence type="ECO:0000256" key="9">
    <source>
        <dbReference type="RuleBase" id="RU361205"/>
    </source>
</evidence>
<dbReference type="PROSITE" id="PS00792">
    <property type="entry name" value="DHPS_1"/>
    <property type="match status" value="1"/>
</dbReference>
<organism evidence="11 12">
    <name type="scientific">Hydrogenovibrio marinus</name>
    <dbReference type="NCBI Taxonomy" id="28885"/>
    <lineage>
        <taxon>Bacteria</taxon>
        <taxon>Pseudomonadati</taxon>
        <taxon>Pseudomonadota</taxon>
        <taxon>Gammaproteobacteria</taxon>
        <taxon>Thiotrichales</taxon>
        <taxon>Piscirickettsiaceae</taxon>
        <taxon>Hydrogenovibrio</taxon>
    </lineage>
</organism>
<evidence type="ECO:0000256" key="8">
    <source>
        <dbReference type="ARBA" id="ARBA00022909"/>
    </source>
</evidence>
<name>A0A066ZNU4_HYDMR</name>
<dbReference type="PROSITE" id="PS50972">
    <property type="entry name" value="PTERIN_BINDING"/>
    <property type="match status" value="1"/>
</dbReference>
<dbReference type="RefSeq" id="WP_029909745.1">
    <property type="nucleotide sequence ID" value="NZ_AP020335.1"/>
</dbReference>
<evidence type="ECO:0000256" key="6">
    <source>
        <dbReference type="ARBA" id="ARBA00022723"/>
    </source>
</evidence>
<dbReference type="AlphaFoldDB" id="A0A066ZNU4"/>
<reference evidence="11 12" key="1">
    <citation type="submission" date="2014-04" db="EMBL/GenBank/DDBJ databases">
        <title>Draft genome sequence of Hydrogenovibrio marinus MH-110, a model organism for aerobic H2 metabolism.</title>
        <authorList>
            <person name="Cha H.J."/>
            <person name="Jo B.H."/>
            <person name="Hwang B.H."/>
        </authorList>
    </citation>
    <scope>NUCLEOTIDE SEQUENCE [LARGE SCALE GENOMIC DNA]</scope>
    <source>
        <strain evidence="11 12">MH-110</strain>
    </source>
</reference>
<dbReference type="EMBL" id="JMIU01000001">
    <property type="protein sequence ID" value="KDN95493.1"/>
    <property type="molecule type" value="Genomic_DNA"/>
</dbReference>
<keyword evidence="6 9" id="KW-0479">Metal-binding</keyword>
<evidence type="ECO:0000256" key="5">
    <source>
        <dbReference type="ARBA" id="ARBA00022679"/>
    </source>
</evidence>
<dbReference type="GO" id="GO:0005829">
    <property type="term" value="C:cytosol"/>
    <property type="evidence" value="ECO:0007669"/>
    <property type="project" value="TreeGrafter"/>
</dbReference>
<evidence type="ECO:0000256" key="3">
    <source>
        <dbReference type="ARBA" id="ARBA00004763"/>
    </source>
</evidence>
<dbReference type="GO" id="GO:0046654">
    <property type="term" value="P:tetrahydrofolate biosynthetic process"/>
    <property type="evidence" value="ECO:0007669"/>
    <property type="project" value="UniProtKB-UniPathway"/>
</dbReference>
<evidence type="ECO:0000256" key="4">
    <source>
        <dbReference type="ARBA" id="ARBA00012458"/>
    </source>
</evidence>
<protein>
    <recommendedName>
        <fullName evidence="4 9">Dihydropteroate synthase</fullName>
        <shortName evidence="9">DHPS</shortName>
        <ecNumber evidence="4 9">2.5.1.15</ecNumber>
    </recommendedName>
    <alternativeName>
        <fullName evidence="9">Dihydropteroate pyrophosphorylase</fullName>
    </alternativeName>
</protein>
<evidence type="ECO:0000313" key="12">
    <source>
        <dbReference type="Proteomes" id="UP000027341"/>
    </source>
</evidence>
<dbReference type="InterPro" id="IPR006390">
    <property type="entry name" value="DHP_synth_dom"/>
</dbReference>
<dbReference type="InterPro" id="IPR000489">
    <property type="entry name" value="Pterin-binding_dom"/>
</dbReference>
<dbReference type="InterPro" id="IPR045031">
    <property type="entry name" value="DHP_synth-like"/>
</dbReference>
<keyword evidence="5 9" id="KW-0808">Transferase</keyword>
<dbReference type="UniPathway" id="UPA00077">
    <property type="reaction ID" value="UER00156"/>
</dbReference>
<evidence type="ECO:0000259" key="10">
    <source>
        <dbReference type="PROSITE" id="PS50972"/>
    </source>
</evidence>
<dbReference type="PROSITE" id="PS00793">
    <property type="entry name" value="DHPS_2"/>
    <property type="match status" value="1"/>
</dbReference>
<evidence type="ECO:0000256" key="7">
    <source>
        <dbReference type="ARBA" id="ARBA00022842"/>
    </source>
</evidence>
<evidence type="ECO:0000256" key="1">
    <source>
        <dbReference type="ARBA" id="ARBA00000012"/>
    </source>
</evidence>
<comment type="cofactor">
    <cofactor evidence="2 9">
        <name>Mg(2+)</name>
        <dbReference type="ChEBI" id="CHEBI:18420"/>
    </cofactor>
</comment>